<protein>
    <submittedName>
        <fullName evidence="1">Uncharacterized protein</fullName>
    </submittedName>
</protein>
<gene>
    <name evidence="1" type="ORF">RRG08_032199</name>
</gene>
<comment type="caution">
    <text evidence="1">The sequence shown here is derived from an EMBL/GenBank/DDBJ whole genome shotgun (WGS) entry which is preliminary data.</text>
</comment>
<accession>A0AAE1ACH7</accession>
<keyword evidence="2" id="KW-1185">Reference proteome</keyword>
<evidence type="ECO:0000313" key="1">
    <source>
        <dbReference type="EMBL" id="KAK3784746.1"/>
    </source>
</evidence>
<dbReference type="Proteomes" id="UP001283361">
    <property type="component" value="Unassembled WGS sequence"/>
</dbReference>
<reference evidence="1" key="1">
    <citation type="journal article" date="2023" name="G3 (Bethesda)">
        <title>A reference genome for the long-term kleptoplast-retaining sea slug Elysia crispata morphotype clarki.</title>
        <authorList>
            <person name="Eastman K.E."/>
            <person name="Pendleton A.L."/>
            <person name="Shaikh M.A."/>
            <person name="Suttiyut T."/>
            <person name="Ogas R."/>
            <person name="Tomko P."/>
            <person name="Gavelis G."/>
            <person name="Widhalm J.R."/>
            <person name="Wisecaver J.H."/>
        </authorList>
    </citation>
    <scope>NUCLEOTIDE SEQUENCE</scope>
    <source>
        <strain evidence="1">ECLA1</strain>
    </source>
</reference>
<sequence>MLTLSTNSTILSPWLMAPSATYRHIATTQTWRPLVNSIVHQIVRGREFPDRFVGATSPVGRLTLPVDHLWTVAVSTRSELLLQGSFTIFSLACCSVGSSWIERTEKGGEPLASGREIDSSSRRQIQRLVGPGLCAGCLVSRVARTGCRRDLVEDATMSDVKCSVQVQTGPYGLL</sequence>
<evidence type="ECO:0000313" key="2">
    <source>
        <dbReference type="Proteomes" id="UP001283361"/>
    </source>
</evidence>
<dbReference type="EMBL" id="JAWDGP010002216">
    <property type="protein sequence ID" value="KAK3784746.1"/>
    <property type="molecule type" value="Genomic_DNA"/>
</dbReference>
<dbReference type="AlphaFoldDB" id="A0AAE1ACH7"/>
<organism evidence="1 2">
    <name type="scientific">Elysia crispata</name>
    <name type="common">lettuce slug</name>
    <dbReference type="NCBI Taxonomy" id="231223"/>
    <lineage>
        <taxon>Eukaryota</taxon>
        <taxon>Metazoa</taxon>
        <taxon>Spiralia</taxon>
        <taxon>Lophotrochozoa</taxon>
        <taxon>Mollusca</taxon>
        <taxon>Gastropoda</taxon>
        <taxon>Heterobranchia</taxon>
        <taxon>Euthyneura</taxon>
        <taxon>Panpulmonata</taxon>
        <taxon>Sacoglossa</taxon>
        <taxon>Placobranchoidea</taxon>
        <taxon>Plakobranchidae</taxon>
        <taxon>Elysia</taxon>
    </lineage>
</organism>
<proteinExistence type="predicted"/>
<name>A0AAE1ACH7_9GAST</name>